<dbReference type="PANTHER" id="PTHR43413">
    <property type="entry name" value="TRANSCRIPTIONAL REGULATOR, ASNC FAMILY"/>
    <property type="match status" value="1"/>
</dbReference>
<dbReference type="EMBL" id="LAYJ01000068">
    <property type="protein sequence ID" value="KKI51748.1"/>
    <property type="molecule type" value="Genomic_DNA"/>
</dbReference>
<dbReference type="Proteomes" id="UP000034076">
    <property type="component" value="Unassembled WGS sequence"/>
</dbReference>
<feature type="domain" description="Transcription regulator AsnC/Lrp ligand binding" evidence="1">
    <location>
        <begin position="70"/>
        <end position="143"/>
    </location>
</feature>
<dbReference type="InterPro" id="IPR050684">
    <property type="entry name" value="HTH-Siroheme_Decarb"/>
</dbReference>
<dbReference type="Pfam" id="PF13412">
    <property type="entry name" value="HTH_24"/>
    <property type="match status" value="1"/>
</dbReference>
<name>A0A0M2NHU9_9FIRM</name>
<dbReference type="Gene3D" id="3.30.70.920">
    <property type="match status" value="1"/>
</dbReference>
<dbReference type="InterPro" id="IPR019887">
    <property type="entry name" value="Tscrpt_reg_AsnC/Lrp_C"/>
</dbReference>
<dbReference type="PANTHER" id="PTHR43413:SF7">
    <property type="entry name" value="HTH-TYPE TRANSCRIPTIONAL REGULATOR PTR2"/>
    <property type="match status" value="1"/>
</dbReference>
<protein>
    <submittedName>
        <fullName evidence="2">Transcriptional regulator, AsnC family</fullName>
    </submittedName>
</protein>
<dbReference type="SUPFAM" id="SSF46785">
    <property type="entry name" value="Winged helix' DNA-binding domain"/>
    <property type="match status" value="1"/>
</dbReference>
<gene>
    <name evidence="2" type="ORF">CHK_0915</name>
</gene>
<dbReference type="Gene3D" id="1.10.10.10">
    <property type="entry name" value="Winged helix-like DNA-binding domain superfamily/Winged helix DNA-binding domain"/>
    <property type="match status" value="1"/>
</dbReference>
<reference evidence="2 3" key="1">
    <citation type="submission" date="2015-04" db="EMBL/GenBank/DDBJ databases">
        <title>Draft genome sequence of bacteremic isolate Catabacter hongkongensis type strain HKU16T.</title>
        <authorList>
            <person name="Lau S.K."/>
            <person name="Teng J.L."/>
            <person name="Huang Y."/>
            <person name="Curreem S.O."/>
            <person name="Tsui S.K."/>
            <person name="Woo P.C."/>
        </authorList>
    </citation>
    <scope>NUCLEOTIDE SEQUENCE [LARGE SCALE GENOMIC DNA]</scope>
    <source>
        <strain evidence="2 3">HKU16</strain>
    </source>
</reference>
<organism evidence="2 3">
    <name type="scientific">Christensenella hongkongensis</name>
    <dbReference type="NCBI Taxonomy" id="270498"/>
    <lineage>
        <taxon>Bacteria</taxon>
        <taxon>Bacillati</taxon>
        <taxon>Bacillota</taxon>
        <taxon>Clostridia</taxon>
        <taxon>Christensenellales</taxon>
        <taxon>Christensenellaceae</taxon>
        <taxon>Christensenella</taxon>
    </lineage>
</organism>
<dbReference type="InterPro" id="IPR036390">
    <property type="entry name" value="WH_DNA-bd_sf"/>
</dbReference>
<evidence type="ECO:0000313" key="3">
    <source>
        <dbReference type="Proteomes" id="UP000034076"/>
    </source>
</evidence>
<keyword evidence="3" id="KW-1185">Reference proteome</keyword>
<dbReference type="InterPro" id="IPR019888">
    <property type="entry name" value="Tscrpt_reg_AsnC-like"/>
</dbReference>
<dbReference type="InterPro" id="IPR011008">
    <property type="entry name" value="Dimeric_a/b-barrel"/>
</dbReference>
<dbReference type="Pfam" id="PF01037">
    <property type="entry name" value="AsnC_trans_reg"/>
    <property type="match status" value="1"/>
</dbReference>
<dbReference type="AlphaFoldDB" id="A0A0M2NHU9"/>
<sequence>MKKDLKLEILDILEDNAKTTAEEIALMLDVPADAVEQATRELEEAQAIVKYSALVNREVVSEEEDAEALIEVEVTPQRDYGYDDLAKRIYKFDEVRAVYLMAGTYDLCVRIKSRSMKDISKFVFEKLAVIDGVTRTVTVFIMRKYKEQGVILVGEETDERLVVTP</sequence>
<dbReference type="SUPFAM" id="SSF54909">
    <property type="entry name" value="Dimeric alpha+beta barrel"/>
    <property type="match status" value="1"/>
</dbReference>
<dbReference type="SMART" id="SM00344">
    <property type="entry name" value="HTH_ASNC"/>
    <property type="match status" value="1"/>
</dbReference>
<comment type="caution">
    <text evidence="2">The sequence shown here is derived from an EMBL/GenBank/DDBJ whole genome shotgun (WGS) entry which is preliminary data.</text>
</comment>
<evidence type="ECO:0000259" key="1">
    <source>
        <dbReference type="Pfam" id="PF01037"/>
    </source>
</evidence>
<evidence type="ECO:0000313" key="2">
    <source>
        <dbReference type="EMBL" id="KKI51748.1"/>
    </source>
</evidence>
<dbReference type="InterPro" id="IPR036388">
    <property type="entry name" value="WH-like_DNA-bd_sf"/>
</dbReference>
<accession>A0A0M2NHU9</accession>
<dbReference type="STRING" id="270498.CHK_0915"/>
<dbReference type="RefSeq" id="WP_046442813.1">
    <property type="nucleotide sequence ID" value="NZ_CAUERS010000121.1"/>
</dbReference>
<proteinExistence type="predicted"/>
<dbReference type="OrthoDB" id="66249at2"/>